<comment type="caution">
    <text evidence="2">The sequence shown here is derived from an EMBL/GenBank/DDBJ whole genome shotgun (WGS) entry which is preliminary data.</text>
</comment>
<feature type="transmembrane region" description="Helical" evidence="1">
    <location>
        <begin position="89"/>
        <end position="114"/>
    </location>
</feature>
<dbReference type="AlphaFoldDB" id="M0NFY3"/>
<name>M0NFY3_9EURY</name>
<keyword evidence="3" id="KW-1185">Reference proteome</keyword>
<dbReference type="Proteomes" id="UP000011680">
    <property type="component" value="Unassembled WGS sequence"/>
</dbReference>
<evidence type="ECO:0000313" key="2">
    <source>
        <dbReference type="EMBL" id="EMA56458.1"/>
    </source>
</evidence>
<evidence type="ECO:0000256" key="1">
    <source>
        <dbReference type="SAM" id="Phobius"/>
    </source>
</evidence>
<keyword evidence="1" id="KW-1133">Transmembrane helix</keyword>
<proteinExistence type="predicted"/>
<reference evidence="2 3" key="1">
    <citation type="journal article" date="2014" name="PLoS Genet.">
        <title>Phylogenetically driven sequencing of extremely halophilic archaea reveals strategies for static and dynamic osmo-response.</title>
        <authorList>
            <person name="Becker E.A."/>
            <person name="Seitzer P.M."/>
            <person name="Tritt A."/>
            <person name="Larsen D."/>
            <person name="Krusor M."/>
            <person name="Yao A.I."/>
            <person name="Wu D."/>
            <person name="Madern D."/>
            <person name="Eisen J.A."/>
            <person name="Darling A.E."/>
            <person name="Facciotti M.T."/>
        </authorList>
    </citation>
    <scope>NUCLEOTIDE SEQUENCE [LARGE SCALE GENOMIC DNA]</scope>
    <source>
        <strain evidence="2 3">JCM 13552</strain>
    </source>
</reference>
<accession>M0NFY3</accession>
<dbReference type="EMBL" id="AOMF01000037">
    <property type="protein sequence ID" value="EMA56458.1"/>
    <property type="molecule type" value="Genomic_DNA"/>
</dbReference>
<feature type="transmembrane region" description="Helical" evidence="1">
    <location>
        <begin position="26"/>
        <end position="44"/>
    </location>
</feature>
<gene>
    <name evidence="2" type="ORF">C451_01998</name>
</gene>
<organism evidence="2 3">
    <name type="scientific">Halococcus thailandensis JCM 13552</name>
    <dbReference type="NCBI Taxonomy" id="1227457"/>
    <lineage>
        <taxon>Archaea</taxon>
        <taxon>Methanobacteriati</taxon>
        <taxon>Methanobacteriota</taxon>
        <taxon>Stenosarchaea group</taxon>
        <taxon>Halobacteria</taxon>
        <taxon>Halobacteriales</taxon>
        <taxon>Halococcaceae</taxon>
        <taxon>Halococcus</taxon>
    </lineage>
</organism>
<keyword evidence="1" id="KW-0472">Membrane</keyword>
<protein>
    <submittedName>
        <fullName evidence="2">Uncharacterized protein</fullName>
    </submittedName>
</protein>
<dbReference type="RefSeq" id="WP_007737067.1">
    <property type="nucleotide sequence ID" value="NZ_AOMF01000037.1"/>
</dbReference>
<sequence length="130" mass="13806">MSQTPPSPDLSRFTVRNERARTTLQLLSQTAAMTVLWVVSWKWFAPMLGVRVLNPIELFQTLSAEVVPAIFTGTSASASISVVELMLGAAIWMFPIAAGVLGVATLSAALWYVVGRLIDPSAAADTGGEA</sequence>
<dbReference type="STRING" id="1227457.C451_01998"/>
<evidence type="ECO:0000313" key="3">
    <source>
        <dbReference type="Proteomes" id="UP000011680"/>
    </source>
</evidence>
<keyword evidence="1" id="KW-0812">Transmembrane</keyword>